<gene>
    <name evidence="17" type="primary">flhF</name>
    <name evidence="17" type="ORF">L2764_05015</name>
</gene>
<evidence type="ECO:0000256" key="2">
    <source>
        <dbReference type="ARBA" id="ARBA00008531"/>
    </source>
</evidence>
<evidence type="ECO:0000256" key="8">
    <source>
        <dbReference type="ARBA" id="ARBA00022927"/>
    </source>
</evidence>
<keyword evidence="9" id="KW-0342">GTP-binding</keyword>
<feature type="compositionally biased region" description="Polar residues" evidence="14">
    <location>
        <begin position="187"/>
        <end position="198"/>
    </location>
</feature>
<comment type="subcellular location">
    <subcellularLocation>
        <location evidence="1">Cell membrane</location>
        <topology evidence="1">Peripheral membrane protein</topology>
        <orientation evidence="1">Cytoplasmic side</orientation>
    </subcellularLocation>
</comment>
<dbReference type="Gene3D" id="1.20.120.1380">
    <property type="entry name" value="Flagellar FlhF biosynthesis protein, N domain"/>
    <property type="match status" value="1"/>
</dbReference>
<evidence type="ECO:0000259" key="15">
    <source>
        <dbReference type="SMART" id="SM00382"/>
    </source>
</evidence>
<reference evidence="17 18" key="1">
    <citation type="submission" date="2022-01" db="EMBL/GenBank/DDBJ databases">
        <title>Whole genome-based taxonomy of the Shewanellaceae.</title>
        <authorList>
            <person name="Martin-Rodriguez A.J."/>
        </authorList>
    </citation>
    <scope>NUCLEOTIDE SEQUENCE [LARGE SCALE GENOMIC DNA]</scope>
    <source>
        <strain evidence="17 18">DSM 17177</strain>
    </source>
</reference>
<dbReference type="Gene3D" id="3.40.50.300">
    <property type="entry name" value="P-loop containing nucleotide triphosphate hydrolases"/>
    <property type="match status" value="1"/>
</dbReference>
<dbReference type="InterPro" id="IPR020006">
    <property type="entry name" value="FlhF"/>
</dbReference>
<proteinExistence type="inferred from homology"/>
<dbReference type="CDD" id="cd17873">
    <property type="entry name" value="FlhF"/>
    <property type="match status" value="1"/>
</dbReference>
<keyword evidence="17" id="KW-0969">Cilium</keyword>
<keyword evidence="8" id="KW-0653">Protein transport</keyword>
<keyword evidence="4" id="KW-0813">Transport</keyword>
<dbReference type="NCBIfam" id="TIGR03499">
    <property type="entry name" value="FlhF"/>
    <property type="match status" value="1"/>
</dbReference>
<evidence type="ECO:0000256" key="3">
    <source>
        <dbReference type="ARBA" id="ARBA00014919"/>
    </source>
</evidence>
<dbReference type="SMART" id="SM00382">
    <property type="entry name" value="AAA"/>
    <property type="match status" value="1"/>
</dbReference>
<dbReference type="RefSeq" id="WP_248939141.1">
    <property type="nucleotide sequence ID" value="NZ_JAKIKS010000013.1"/>
</dbReference>
<keyword evidence="17" id="KW-0966">Cell projection</keyword>
<evidence type="ECO:0000256" key="7">
    <source>
        <dbReference type="ARBA" id="ARBA00022795"/>
    </source>
</evidence>
<dbReference type="PANTHER" id="PTHR43134">
    <property type="entry name" value="SIGNAL RECOGNITION PARTICLE RECEPTOR SUBUNIT ALPHA"/>
    <property type="match status" value="1"/>
</dbReference>
<dbReference type="PANTHER" id="PTHR43134:SF3">
    <property type="entry name" value="FLAGELLAR BIOSYNTHESIS PROTEIN FLHF"/>
    <property type="match status" value="1"/>
</dbReference>
<evidence type="ECO:0000256" key="14">
    <source>
        <dbReference type="SAM" id="MobiDB-lite"/>
    </source>
</evidence>
<evidence type="ECO:0000256" key="1">
    <source>
        <dbReference type="ARBA" id="ARBA00004413"/>
    </source>
</evidence>
<dbReference type="SUPFAM" id="SSF52540">
    <property type="entry name" value="P-loop containing nucleoside triphosphate hydrolases"/>
    <property type="match status" value="1"/>
</dbReference>
<evidence type="ECO:0000256" key="9">
    <source>
        <dbReference type="ARBA" id="ARBA00023134"/>
    </source>
</evidence>
<evidence type="ECO:0000256" key="11">
    <source>
        <dbReference type="ARBA" id="ARBA00023225"/>
    </source>
</evidence>
<keyword evidence="10" id="KW-0472">Membrane</keyword>
<dbReference type="InterPro" id="IPR003593">
    <property type="entry name" value="AAA+_ATPase"/>
</dbReference>
<comment type="similarity">
    <text evidence="2">Belongs to the GTP-binding SRP family.</text>
</comment>
<dbReference type="Proteomes" id="UP001203423">
    <property type="component" value="Unassembled WGS sequence"/>
</dbReference>
<name>A0ABT0L831_9GAMM</name>
<dbReference type="InterPro" id="IPR047040">
    <property type="entry name" value="FlhF__GTPase_dom"/>
</dbReference>
<dbReference type="InterPro" id="IPR000897">
    <property type="entry name" value="SRP54_GTPase_dom"/>
</dbReference>
<evidence type="ECO:0000313" key="18">
    <source>
        <dbReference type="Proteomes" id="UP001203423"/>
    </source>
</evidence>
<comment type="function">
    <text evidence="12">Necessary for flagellar biosynthesis. May be involved in translocation of the flagellum.</text>
</comment>
<evidence type="ECO:0000256" key="5">
    <source>
        <dbReference type="ARBA" id="ARBA00022475"/>
    </source>
</evidence>
<evidence type="ECO:0000313" key="17">
    <source>
        <dbReference type="EMBL" id="MCL1123856.1"/>
    </source>
</evidence>
<accession>A0ABT0L831</accession>
<keyword evidence="18" id="KW-1185">Reference proteome</keyword>
<keyword evidence="17" id="KW-0282">Flagellum</keyword>
<dbReference type="SMART" id="SM00962">
    <property type="entry name" value="SRP54"/>
    <property type="match status" value="1"/>
</dbReference>
<feature type="domain" description="AAA+ ATPase" evidence="15">
    <location>
        <begin position="326"/>
        <end position="475"/>
    </location>
</feature>
<dbReference type="EMBL" id="JAKIKS010000013">
    <property type="protein sequence ID" value="MCL1123856.1"/>
    <property type="molecule type" value="Genomic_DNA"/>
</dbReference>
<evidence type="ECO:0000256" key="10">
    <source>
        <dbReference type="ARBA" id="ARBA00023136"/>
    </source>
</evidence>
<keyword evidence="6" id="KW-0547">Nucleotide-binding</keyword>
<feature type="domain" description="SRP54-type proteins GTP-binding" evidence="16">
    <location>
        <begin position="327"/>
        <end position="520"/>
    </location>
</feature>
<organism evidence="17 18">
    <name type="scientific">Shewanella surugensis</name>
    <dbReference type="NCBI Taxonomy" id="212020"/>
    <lineage>
        <taxon>Bacteria</taxon>
        <taxon>Pseudomonadati</taxon>
        <taxon>Pseudomonadota</taxon>
        <taxon>Gammaproteobacteria</taxon>
        <taxon>Alteromonadales</taxon>
        <taxon>Shewanellaceae</taxon>
        <taxon>Shewanella</taxon>
    </lineage>
</organism>
<evidence type="ECO:0000256" key="4">
    <source>
        <dbReference type="ARBA" id="ARBA00022448"/>
    </source>
</evidence>
<comment type="caution">
    <text evidence="17">The sequence shown here is derived from an EMBL/GenBank/DDBJ whole genome shotgun (WGS) entry which is preliminary data.</text>
</comment>
<keyword evidence="5" id="KW-1003">Cell membrane</keyword>
<protein>
    <recommendedName>
        <fullName evidence="3 13">Flagellar biosynthesis protein FlhF</fullName>
    </recommendedName>
</protein>
<dbReference type="InterPro" id="IPR027417">
    <property type="entry name" value="P-loop_NTPase"/>
</dbReference>
<evidence type="ECO:0000256" key="6">
    <source>
        <dbReference type="ARBA" id="ARBA00022741"/>
    </source>
</evidence>
<dbReference type="Pfam" id="PF00448">
    <property type="entry name" value="SRP54"/>
    <property type="match status" value="1"/>
</dbReference>
<feature type="region of interest" description="Disordered" evidence="14">
    <location>
        <begin position="173"/>
        <end position="199"/>
    </location>
</feature>
<evidence type="ECO:0000256" key="12">
    <source>
        <dbReference type="ARBA" id="ARBA00025337"/>
    </source>
</evidence>
<sequence length="542" mass="59269">MKIKRFLAKDMRSALAQVKETLGLDAVIMSNKKVTGGIEIVAAVDYDESKTTKASTPSLTDSTGEHTVPVKTRKKGYFQGLSSLAEEKVSLGQQERRAQAAPLQAQVHKVAAAAEWEKVSGLNLKEKAAQLALIKAKQEQINSQTMTPLRREGQPQKGAVADSLQALLERQQNRVPQQIDLQKTELQKTSTQADNSSMPEWAKSLQEQNGAYQHQKAEFTPKASAQSVRNKSAHQDEELAALKRELVSIRSLLTDQVSSLMSDKKQRTDPVGAMFENKLLQAEFSPLVAKKLSGLSEQYSPAELVKTLPQSLANLLDNQGDDIVRQGGVVAFVGPTGVGKTTTIAKLAARYASYHGSEHVGLITTDHYRIGAFEQLATYGKIMGCPVRQVHDINELEQVLYQFRNRKLILIDTAGMGQRDLRLFQQLDNLTANSRLPIRNYLVMAATGQRKVLEEAVAQFARIALSGVVLTKLDESTSLAPALSVLIESGLPLSYVTDGQRVPEDMQVADTLDLANSALSVLDAVEPIQNSQGSDDLIYAVE</sequence>
<keyword evidence="7" id="KW-1005">Bacterial flagellum biogenesis</keyword>
<evidence type="ECO:0000256" key="13">
    <source>
        <dbReference type="NCBIfam" id="TIGR03499"/>
    </source>
</evidence>
<keyword evidence="11" id="KW-1006">Bacterial flagellum protein export</keyword>
<evidence type="ECO:0000259" key="16">
    <source>
        <dbReference type="SMART" id="SM00962"/>
    </source>
</evidence>